<accession>A0ABW4B8X4</accession>
<organism evidence="1 2">
    <name type="scientific">Lacticaseibacillus jixianensis</name>
    <dbReference type="NCBI Taxonomy" id="2486012"/>
    <lineage>
        <taxon>Bacteria</taxon>
        <taxon>Bacillati</taxon>
        <taxon>Bacillota</taxon>
        <taxon>Bacilli</taxon>
        <taxon>Lactobacillales</taxon>
        <taxon>Lactobacillaceae</taxon>
        <taxon>Lacticaseibacillus</taxon>
    </lineage>
</organism>
<reference evidence="2" key="1">
    <citation type="journal article" date="2019" name="Int. J. Syst. Evol. Microbiol.">
        <title>The Global Catalogue of Microorganisms (GCM) 10K type strain sequencing project: providing services to taxonomists for standard genome sequencing and annotation.</title>
        <authorList>
            <consortium name="The Broad Institute Genomics Platform"/>
            <consortium name="The Broad Institute Genome Sequencing Center for Infectious Disease"/>
            <person name="Wu L."/>
            <person name="Ma J."/>
        </authorList>
    </citation>
    <scope>NUCLEOTIDE SEQUENCE [LARGE SCALE GENOMIC DNA]</scope>
    <source>
        <strain evidence="2">CCM 8911</strain>
    </source>
</reference>
<name>A0ABW4B8X4_9LACO</name>
<evidence type="ECO:0008006" key="3">
    <source>
        <dbReference type="Google" id="ProtNLM"/>
    </source>
</evidence>
<evidence type="ECO:0000313" key="2">
    <source>
        <dbReference type="Proteomes" id="UP001597249"/>
    </source>
</evidence>
<dbReference type="EMBL" id="JBHTMO010000018">
    <property type="protein sequence ID" value="MFD1393161.1"/>
    <property type="molecule type" value="Genomic_DNA"/>
</dbReference>
<keyword evidence="2" id="KW-1185">Reference proteome</keyword>
<evidence type="ECO:0000313" key="1">
    <source>
        <dbReference type="EMBL" id="MFD1393161.1"/>
    </source>
</evidence>
<protein>
    <recommendedName>
        <fullName evidence="3">Glycosyltransferase family 4 protein</fullName>
    </recommendedName>
</protein>
<dbReference type="Proteomes" id="UP001597249">
    <property type="component" value="Unassembled WGS sequence"/>
</dbReference>
<proteinExistence type="predicted"/>
<gene>
    <name evidence="1" type="ORF">ACFQ3L_06195</name>
</gene>
<dbReference type="RefSeq" id="WP_125585968.1">
    <property type="nucleotide sequence ID" value="NZ_JBHTMO010000018.1"/>
</dbReference>
<sequence>MKILFVVGSCLQVNSSANLCHIAYINGAVQLGHEVDVLSMSNKGSIVDNSIKLPEVRNWFNYDPPSVNSNPITINAGAKKTASSKKISLVTLMKRTVLRFYGIYGRTASIWMRRASRFYNSESYDEIISLATPYFSHHLAQELLRKGNVHAEKWIQIWEDPWLGDLYSQSNESRQFKEEEKLLSGPDRIIYSSPLTLKYQKRAFPRFASKMEWHTLPYYYKEKDSVNDIPSQEIYGYFGDYYSFSRNLKPFMNALEASGESGNIIGNSDLALTSTDLIHVRPRISLAELSKVEDGTTVLVFLCNLHGGQIPGKIYQYSSTNKRILFILDGTAEEKKVLYKFFSKFNRYIFCDNNSDSILNAIHAIKNSEYNGISNKEVAAFSPANTMEDILGK</sequence>
<comment type="caution">
    <text evidence="1">The sequence shown here is derived from an EMBL/GenBank/DDBJ whole genome shotgun (WGS) entry which is preliminary data.</text>
</comment>